<reference evidence="2" key="1">
    <citation type="journal article" date="2019" name="Int. J. Syst. Evol. Microbiol.">
        <title>The Global Catalogue of Microorganisms (GCM) 10K type strain sequencing project: providing services to taxonomists for standard genome sequencing and annotation.</title>
        <authorList>
            <consortium name="The Broad Institute Genomics Platform"/>
            <consortium name="The Broad Institute Genome Sequencing Center for Infectious Disease"/>
            <person name="Wu L."/>
            <person name="Ma J."/>
        </authorList>
    </citation>
    <scope>NUCLEOTIDE SEQUENCE [LARGE SCALE GENOMIC DNA]</scope>
    <source>
        <strain evidence="2">JCM 31696</strain>
    </source>
</reference>
<gene>
    <name evidence="1" type="ORF">ACFQ07_32275</name>
</gene>
<dbReference type="EMBL" id="JBHTIR010004312">
    <property type="protein sequence ID" value="MFD0856952.1"/>
    <property type="molecule type" value="Genomic_DNA"/>
</dbReference>
<name>A0ABW3CTS1_9ACTN</name>
<proteinExistence type="predicted"/>
<accession>A0ABW3CTS1</accession>
<protein>
    <submittedName>
        <fullName evidence="1">Uncharacterized protein</fullName>
    </submittedName>
</protein>
<organism evidence="1 2">
    <name type="scientific">Actinomadura adrarensis</name>
    <dbReference type="NCBI Taxonomy" id="1819600"/>
    <lineage>
        <taxon>Bacteria</taxon>
        <taxon>Bacillati</taxon>
        <taxon>Actinomycetota</taxon>
        <taxon>Actinomycetes</taxon>
        <taxon>Streptosporangiales</taxon>
        <taxon>Thermomonosporaceae</taxon>
        <taxon>Actinomadura</taxon>
    </lineage>
</organism>
<sequence>MPTPDLRPVTNSAPYLCDFIPEAEFRRITGVRDPLRANMTGLPSDNGLCLAHRSTGNPPLGIHWDYDDGPQIIADHERDYADNSPHKLPADLGRGIALTGHVRPRTNYVIALFRCGKERPWMSIDFVPVVRGRDAVQDMVAFMRIAQQRFGEIHKCTPRPS</sequence>
<dbReference type="Proteomes" id="UP001597083">
    <property type="component" value="Unassembled WGS sequence"/>
</dbReference>
<keyword evidence="2" id="KW-1185">Reference proteome</keyword>
<evidence type="ECO:0000313" key="2">
    <source>
        <dbReference type="Proteomes" id="UP001597083"/>
    </source>
</evidence>
<evidence type="ECO:0000313" key="1">
    <source>
        <dbReference type="EMBL" id="MFD0856952.1"/>
    </source>
</evidence>
<comment type="caution">
    <text evidence="1">The sequence shown here is derived from an EMBL/GenBank/DDBJ whole genome shotgun (WGS) entry which is preliminary data.</text>
</comment>